<evidence type="ECO:0000259" key="1">
    <source>
        <dbReference type="SMART" id="SM00899"/>
    </source>
</evidence>
<dbReference type="EMBL" id="UGYW01000002">
    <property type="protein sequence ID" value="SUJ03598.1"/>
    <property type="molecule type" value="Genomic_DNA"/>
</dbReference>
<dbReference type="AlphaFoldDB" id="A0A380BN09"/>
<dbReference type="InterPro" id="IPR038157">
    <property type="entry name" value="FeoA_core_dom"/>
</dbReference>
<dbReference type="SMART" id="SM00899">
    <property type="entry name" value="FeoA"/>
    <property type="match status" value="1"/>
</dbReference>
<name>A0A380BN09_SPHSI</name>
<dbReference type="InterPro" id="IPR007167">
    <property type="entry name" value="Fe-transptr_FeoA-like"/>
</dbReference>
<accession>A0A380BN09</accession>
<dbReference type="Proteomes" id="UP000254893">
    <property type="component" value="Unassembled WGS sequence"/>
</dbReference>
<dbReference type="SUPFAM" id="SSF50037">
    <property type="entry name" value="C-terminal domain of transcriptional repressors"/>
    <property type="match status" value="1"/>
</dbReference>
<dbReference type="PANTHER" id="PTHR42954">
    <property type="entry name" value="FE(2+) TRANSPORT PROTEIN A"/>
    <property type="match status" value="1"/>
</dbReference>
<evidence type="ECO:0000313" key="2">
    <source>
        <dbReference type="EMBL" id="SUJ03598.1"/>
    </source>
</evidence>
<protein>
    <submittedName>
        <fullName evidence="2">FeoA domain</fullName>
    </submittedName>
</protein>
<dbReference type="GO" id="GO:0046914">
    <property type="term" value="F:transition metal ion binding"/>
    <property type="evidence" value="ECO:0007669"/>
    <property type="project" value="InterPro"/>
</dbReference>
<dbReference type="InterPro" id="IPR008988">
    <property type="entry name" value="Transcriptional_repressor_C"/>
</dbReference>
<organism evidence="2 3">
    <name type="scientific">Sphingobacterium spiritivorum</name>
    <name type="common">Flavobacterium spiritivorum</name>
    <dbReference type="NCBI Taxonomy" id="258"/>
    <lineage>
        <taxon>Bacteria</taxon>
        <taxon>Pseudomonadati</taxon>
        <taxon>Bacteroidota</taxon>
        <taxon>Sphingobacteriia</taxon>
        <taxon>Sphingobacteriales</taxon>
        <taxon>Sphingobacteriaceae</taxon>
        <taxon>Sphingobacterium</taxon>
    </lineage>
</organism>
<dbReference type="InterPro" id="IPR052713">
    <property type="entry name" value="FeoA"/>
</dbReference>
<dbReference type="Gene3D" id="2.30.30.90">
    <property type="match status" value="1"/>
</dbReference>
<sequence>MQHNNSLDKLKKGERAKILSYTSTDIPAKFFEIGFLPGIDIEIKHIAPFNGPICVNILQNNALIALRKSEAKHIIVEK</sequence>
<evidence type="ECO:0000313" key="3">
    <source>
        <dbReference type="Proteomes" id="UP000254893"/>
    </source>
</evidence>
<gene>
    <name evidence="2" type="ORF">NCTC11388_01293</name>
</gene>
<dbReference type="PANTHER" id="PTHR42954:SF2">
    <property type="entry name" value="FE(2+) TRANSPORT PROTEIN A"/>
    <property type="match status" value="1"/>
</dbReference>
<proteinExistence type="predicted"/>
<dbReference type="RefSeq" id="WP_002999223.1">
    <property type="nucleotide sequence ID" value="NZ_CP068082.1"/>
</dbReference>
<feature type="domain" description="Ferrous iron transporter FeoA-like" evidence="1">
    <location>
        <begin position="5"/>
        <end position="78"/>
    </location>
</feature>
<dbReference type="Pfam" id="PF04023">
    <property type="entry name" value="FeoA"/>
    <property type="match status" value="1"/>
</dbReference>
<reference evidence="2 3" key="1">
    <citation type="submission" date="2018-06" db="EMBL/GenBank/DDBJ databases">
        <authorList>
            <consortium name="Pathogen Informatics"/>
            <person name="Doyle S."/>
        </authorList>
    </citation>
    <scope>NUCLEOTIDE SEQUENCE [LARGE SCALE GENOMIC DNA]</scope>
    <source>
        <strain evidence="2 3">NCTC11388</strain>
    </source>
</reference>